<feature type="compositionally biased region" description="Basic and acidic residues" evidence="6">
    <location>
        <begin position="278"/>
        <end position="305"/>
    </location>
</feature>
<dbReference type="HAMAP" id="MF_00291_B">
    <property type="entry name" value="Ribosomal_uS2_B"/>
    <property type="match status" value="1"/>
</dbReference>
<evidence type="ECO:0000256" key="4">
    <source>
        <dbReference type="ARBA" id="ARBA00035256"/>
    </source>
</evidence>
<evidence type="ECO:0000313" key="7">
    <source>
        <dbReference type="EMBL" id="OUO56889.1"/>
    </source>
</evidence>
<dbReference type="Gene3D" id="1.10.287.610">
    <property type="entry name" value="Helix hairpin bin"/>
    <property type="match status" value="1"/>
</dbReference>
<dbReference type="GO" id="GO:0022627">
    <property type="term" value="C:cytosolic small ribosomal subunit"/>
    <property type="evidence" value="ECO:0007669"/>
    <property type="project" value="TreeGrafter"/>
</dbReference>
<dbReference type="PANTHER" id="PTHR12534">
    <property type="entry name" value="30S RIBOSOMAL PROTEIN S2 PROKARYOTIC AND ORGANELLAR"/>
    <property type="match status" value="1"/>
</dbReference>
<evidence type="ECO:0000256" key="2">
    <source>
        <dbReference type="ARBA" id="ARBA00022980"/>
    </source>
</evidence>
<organism evidence="7 8">
    <name type="scientific">Candidatus Avelusimicrobium gallicola</name>
    <dbReference type="NCBI Taxonomy" id="2562704"/>
    <lineage>
        <taxon>Bacteria</taxon>
        <taxon>Pseudomonadati</taxon>
        <taxon>Elusimicrobiota</taxon>
        <taxon>Elusimicrobia</taxon>
        <taxon>Elusimicrobiales</taxon>
        <taxon>Elusimicrobiaceae</taxon>
        <taxon>Candidatus Avelusimicrobium</taxon>
    </lineage>
</organism>
<dbReference type="PROSITE" id="PS00962">
    <property type="entry name" value="RIBOSOMAL_S2_1"/>
    <property type="match status" value="1"/>
</dbReference>
<gene>
    <name evidence="5" type="primary">rpsB</name>
    <name evidence="7" type="ORF">B5F75_03330</name>
</gene>
<dbReference type="SUPFAM" id="SSF52313">
    <property type="entry name" value="Ribosomal protein S2"/>
    <property type="match status" value="1"/>
</dbReference>
<accession>A0A1Y4DGU0</accession>
<dbReference type="GO" id="GO:0003735">
    <property type="term" value="F:structural constituent of ribosome"/>
    <property type="evidence" value="ECO:0007669"/>
    <property type="project" value="InterPro"/>
</dbReference>
<name>A0A1Y4DGU0_9BACT</name>
<dbReference type="CDD" id="cd01425">
    <property type="entry name" value="RPS2"/>
    <property type="match status" value="1"/>
</dbReference>
<evidence type="ECO:0000256" key="5">
    <source>
        <dbReference type="HAMAP-Rule" id="MF_00291"/>
    </source>
</evidence>
<keyword evidence="2 5" id="KW-0689">Ribosomal protein</keyword>
<dbReference type="InterPro" id="IPR023591">
    <property type="entry name" value="Ribosomal_uS2_flav_dom_sf"/>
</dbReference>
<dbReference type="OrthoDB" id="9808036at2"/>
<dbReference type="PRINTS" id="PR00395">
    <property type="entry name" value="RIBOSOMALS2"/>
</dbReference>
<dbReference type="Proteomes" id="UP000196368">
    <property type="component" value="Unassembled WGS sequence"/>
</dbReference>
<dbReference type="AlphaFoldDB" id="A0A1Y4DGU0"/>
<keyword evidence="8" id="KW-1185">Reference proteome</keyword>
<dbReference type="FunFam" id="1.10.287.610:FF:000001">
    <property type="entry name" value="30S ribosomal protein S2"/>
    <property type="match status" value="1"/>
</dbReference>
<dbReference type="Pfam" id="PF00318">
    <property type="entry name" value="Ribosomal_S2"/>
    <property type="match status" value="1"/>
</dbReference>
<comment type="similarity">
    <text evidence="1 5">Belongs to the universal ribosomal protein uS2 family.</text>
</comment>
<feature type="region of interest" description="Disordered" evidence="6">
    <location>
        <begin position="278"/>
        <end position="352"/>
    </location>
</feature>
<evidence type="ECO:0000256" key="6">
    <source>
        <dbReference type="SAM" id="MobiDB-lite"/>
    </source>
</evidence>
<proteinExistence type="inferred from homology"/>
<dbReference type="InterPro" id="IPR005706">
    <property type="entry name" value="Ribosomal_uS2_bac/mit/plastid"/>
</dbReference>
<dbReference type="NCBIfam" id="TIGR01011">
    <property type="entry name" value="rpsB_bact"/>
    <property type="match status" value="1"/>
</dbReference>
<dbReference type="InterPro" id="IPR018130">
    <property type="entry name" value="Ribosomal_uS2_CS"/>
</dbReference>
<dbReference type="EMBL" id="NFJD01000002">
    <property type="protein sequence ID" value="OUO56889.1"/>
    <property type="molecule type" value="Genomic_DNA"/>
</dbReference>
<evidence type="ECO:0000256" key="3">
    <source>
        <dbReference type="ARBA" id="ARBA00023274"/>
    </source>
</evidence>
<comment type="caution">
    <text evidence="7">The sequence shown here is derived from an EMBL/GenBank/DDBJ whole genome shotgun (WGS) entry which is preliminary data.</text>
</comment>
<dbReference type="RefSeq" id="WP_087287924.1">
    <property type="nucleotide sequence ID" value="NZ_NFJD01000002.1"/>
</dbReference>
<reference evidence="8" key="1">
    <citation type="submission" date="2017-04" db="EMBL/GenBank/DDBJ databases">
        <title>Function of individual gut microbiota members based on whole genome sequencing of pure cultures obtained from chicken caecum.</title>
        <authorList>
            <person name="Medvecky M."/>
            <person name="Cejkova D."/>
            <person name="Polansky O."/>
            <person name="Karasova D."/>
            <person name="Kubasova T."/>
            <person name="Cizek A."/>
            <person name="Rychlik I."/>
        </authorList>
    </citation>
    <scope>NUCLEOTIDE SEQUENCE [LARGE SCALE GENOMIC DNA]</scope>
    <source>
        <strain evidence="8">An273</strain>
    </source>
</reference>
<keyword evidence="3 5" id="KW-0687">Ribonucleoprotein</keyword>
<evidence type="ECO:0000256" key="1">
    <source>
        <dbReference type="ARBA" id="ARBA00006242"/>
    </source>
</evidence>
<protein>
    <recommendedName>
        <fullName evidence="4 5">Small ribosomal subunit protein uS2</fullName>
    </recommendedName>
</protein>
<dbReference type="InterPro" id="IPR001865">
    <property type="entry name" value="Ribosomal_uS2"/>
</dbReference>
<dbReference type="Gene3D" id="3.40.50.10490">
    <property type="entry name" value="Glucose-6-phosphate isomerase like protein, domain 1"/>
    <property type="match status" value="1"/>
</dbReference>
<evidence type="ECO:0000313" key="8">
    <source>
        <dbReference type="Proteomes" id="UP000196368"/>
    </source>
</evidence>
<dbReference type="PANTHER" id="PTHR12534:SF0">
    <property type="entry name" value="SMALL RIBOSOMAL SUBUNIT PROTEIN US2M"/>
    <property type="match status" value="1"/>
</dbReference>
<dbReference type="GO" id="GO:0006412">
    <property type="term" value="P:translation"/>
    <property type="evidence" value="ECO:0007669"/>
    <property type="project" value="UniProtKB-UniRule"/>
</dbReference>
<feature type="compositionally biased region" description="Basic and acidic residues" evidence="6">
    <location>
        <begin position="328"/>
        <end position="352"/>
    </location>
</feature>
<sequence>MSNVSMKAMLEAGVHFGHQTSRWNPKMGRFIFGERNGVHILDLQKTAKELKKACAFIKEESKKGSKFLFVGTKKQAQEAIQAEAARCGAYCIHEKWLGGTLTNFQTVKKSVERLNELEKWESSGVFKAISKKEASRLTKEMLRLQKLLGGIREMKVLPDVVFVIDPVDTAGAVRESHALGIPVVAVCDTNADPDMITLPIPGNDDAARSIKLFCSAIADSILEGKAELEAVKAAENQPAENPVMAQAFETAMLAAEKAEAAAPAAVETTVVVEETVKAEEPAKEEAKPEAEQPKAEEAAKAEKPAAKRKTAAKKPAASKAKKTVKAKAKAEAETEAEPKAEAKEEAPAEEAK</sequence>